<dbReference type="PROSITE" id="PS50865">
    <property type="entry name" value="ZF_MYND_2"/>
    <property type="match status" value="1"/>
</dbReference>
<dbReference type="GO" id="GO:0008270">
    <property type="term" value="F:zinc ion binding"/>
    <property type="evidence" value="ECO:0007669"/>
    <property type="project" value="UniProtKB-KW"/>
</dbReference>
<evidence type="ECO:0000256" key="2">
    <source>
        <dbReference type="ARBA" id="ARBA00022771"/>
    </source>
</evidence>
<name>A0A0C9VCI8_9AGAM</name>
<accession>A0A0C9VCI8</accession>
<evidence type="ECO:0000313" key="7">
    <source>
        <dbReference type="Proteomes" id="UP000053820"/>
    </source>
</evidence>
<feature type="non-terminal residue" evidence="6">
    <location>
        <position position="1"/>
    </location>
</feature>
<dbReference type="SUPFAM" id="SSF144232">
    <property type="entry name" value="HIT/MYND zinc finger-like"/>
    <property type="match status" value="1"/>
</dbReference>
<dbReference type="AlphaFoldDB" id="A0A0C9VCI8"/>
<dbReference type="InterPro" id="IPR002893">
    <property type="entry name" value="Znf_MYND"/>
</dbReference>
<dbReference type="PROSITE" id="PS01360">
    <property type="entry name" value="ZF_MYND_1"/>
    <property type="match status" value="1"/>
</dbReference>
<organism evidence="6 7">
    <name type="scientific">Hydnomerulius pinastri MD-312</name>
    <dbReference type="NCBI Taxonomy" id="994086"/>
    <lineage>
        <taxon>Eukaryota</taxon>
        <taxon>Fungi</taxon>
        <taxon>Dikarya</taxon>
        <taxon>Basidiomycota</taxon>
        <taxon>Agaricomycotina</taxon>
        <taxon>Agaricomycetes</taxon>
        <taxon>Agaricomycetidae</taxon>
        <taxon>Boletales</taxon>
        <taxon>Boletales incertae sedis</taxon>
        <taxon>Leucogyrophana</taxon>
    </lineage>
</organism>
<keyword evidence="3" id="KW-0862">Zinc</keyword>
<sequence length="150" mass="17031">CMVCRASTDRRCDRCLELWYCSPEHQEAGWKTHKSTCNPHNEIKGIYFAAGESAPRIVTVPLEYAEIPDRWGRRMELVKYPVLNALLGPGEHDGLPITRKGKDGKELKHPFRLFIRDNFLNDGSPPNRIPSNLTKGKAPHKWAGNLLALK</sequence>
<dbReference type="EMBL" id="KN839851">
    <property type="protein sequence ID" value="KIJ63324.1"/>
    <property type="molecule type" value="Genomic_DNA"/>
</dbReference>
<keyword evidence="2 4" id="KW-0863">Zinc-finger</keyword>
<keyword evidence="7" id="KW-1185">Reference proteome</keyword>
<evidence type="ECO:0000256" key="1">
    <source>
        <dbReference type="ARBA" id="ARBA00022723"/>
    </source>
</evidence>
<keyword evidence="1" id="KW-0479">Metal-binding</keyword>
<evidence type="ECO:0000259" key="5">
    <source>
        <dbReference type="PROSITE" id="PS50865"/>
    </source>
</evidence>
<reference evidence="6 7" key="1">
    <citation type="submission" date="2014-04" db="EMBL/GenBank/DDBJ databases">
        <title>Evolutionary Origins and Diversification of the Mycorrhizal Mutualists.</title>
        <authorList>
            <consortium name="DOE Joint Genome Institute"/>
            <consortium name="Mycorrhizal Genomics Consortium"/>
            <person name="Kohler A."/>
            <person name="Kuo A."/>
            <person name="Nagy L.G."/>
            <person name="Floudas D."/>
            <person name="Copeland A."/>
            <person name="Barry K.W."/>
            <person name="Cichocki N."/>
            <person name="Veneault-Fourrey C."/>
            <person name="LaButti K."/>
            <person name="Lindquist E.A."/>
            <person name="Lipzen A."/>
            <person name="Lundell T."/>
            <person name="Morin E."/>
            <person name="Murat C."/>
            <person name="Riley R."/>
            <person name="Ohm R."/>
            <person name="Sun H."/>
            <person name="Tunlid A."/>
            <person name="Henrissat B."/>
            <person name="Grigoriev I.V."/>
            <person name="Hibbett D.S."/>
            <person name="Martin F."/>
        </authorList>
    </citation>
    <scope>NUCLEOTIDE SEQUENCE [LARGE SCALE GENOMIC DNA]</scope>
    <source>
        <strain evidence="6 7">MD-312</strain>
    </source>
</reference>
<gene>
    <name evidence="6" type="ORF">HYDPIDRAFT_53287</name>
</gene>
<dbReference type="OrthoDB" id="437457at2759"/>
<proteinExistence type="predicted"/>
<dbReference type="Proteomes" id="UP000053820">
    <property type="component" value="Unassembled WGS sequence"/>
</dbReference>
<evidence type="ECO:0000256" key="4">
    <source>
        <dbReference type="PROSITE-ProRule" id="PRU00134"/>
    </source>
</evidence>
<dbReference type="Pfam" id="PF01753">
    <property type="entry name" value="zf-MYND"/>
    <property type="match status" value="1"/>
</dbReference>
<dbReference type="Gene3D" id="6.10.140.2220">
    <property type="match status" value="1"/>
</dbReference>
<feature type="domain" description="MYND-type" evidence="5">
    <location>
        <begin position="1"/>
        <end position="37"/>
    </location>
</feature>
<feature type="non-terminal residue" evidence="6">
    <location>
        <position position="150"/>
    </location>
</feature>
<dbReference type="HOGENOM" id="CLU_086128_1_0_1"/>
<protein>
    <recommendedName>
        <fullName evidence="5">MYND-type domain-containing protein</fullName>
    </recommendedName>
</protein>
<evidence type="ECO:0000256" key="3">
    <source>
        <dbReference type="ARBA" id="ARBA00022833"/>
    </source>
</evidence>
<evidence type="ECO:0000313" key="6">
    <source>
        <dbReference type="EMBL" id="KIJ63324.1"/>
    </source>
</evidence>